<evidence type="ECO:0000313" key="2">
    <source>
        <dbReference type="Proteomes" id="UP000182427"/>
    </source>
</evidence>
<reference evidence="1 2" key="1">
    <citation type="submission" date="2016-10" db="EMBL/GenBank/DDBJ databases">
        <authorList>
            <person name="de Groot N.N."/>
        </authorList>
    </citation>
    <scope>NUCLEOTIDE SEQUENCE [LARGE SCALE GENOMIC DNA]</scope>
    <source>
        <strain evidence="1 2">GAS232</strain>
    </source>
</reference>
<dbReference type="Proteomes" id="UP000182427">
    <property type="component" value="Chromosome I"/>
</dbReference>
<keyword evidence="2" id="KW-1185">Reference proteome</keyword>
<protein>
    <submittedName>
        <fullName evidence="1">Uncharacterized protein</fullName>
    </submittedName>
</protein>
<name>A0A1G7H7R3_9BACT</name>
<sequence length="87" mass="9386">MPNATISKLAAYAAIEISGRPFISLTAQGAQALGNRFDIARQESKIGDCRVRSDIEIGQRRRTGATALAVIQETLPDKKSGFPWPSV</sequence>
<dbReference type="RefSeq" id="WP_156785013.1">
    <property type="nucleotide sequence ID" value="NZ_LT629690.1"/>
</dbReference>
<dbReference type="AlphaFoldDB" id="A0A1G7H7R3"/>
<organism evidence="1 2">
    <name type="scientific">Terriglobus roseus</name>
    <dbReference type="NCBI Taxonomy" id="392734"/>
    <lineage>
        <taxon>Bacteria</taxon>
        <taxon>Pseudomonadati</taxon>
        <taxon>Acidobacteriota</taxon>
        <taxon>Terriglobia</taxon>
        <taxon>Terriglobales</taxon>
        <taxon>Acidobacteriaceae</taxon>
        <taxon>Terriglobus</taxon>
    </lineage>
</organism>
<evidence type="ECO:0000313" key="1">
    <source>
        <dbReference type="EMBL" id="SDE96314.1"/>
    </source>
</evidence>
<dbReference type="EMBL" id="LT629690">
    <property type="protein sequence ID" value="SDE96314.1"/>
    <property type="molecule type" value="Genomic_DNA"/>
</dbReference>
<accession>A0A1G7H7R3</accession>
<gene>
    <name evidence="1" type="ORF">SAMN05444167_0943</name>
</gene>
<proteinExistence type="predicted"/>